<dbReference type="PRINTS" id="PR00625">
    <property type="entry name" value="JDOMAIN"/>
</dbReference>
<dbReference type="SUPFAM" id="SSF46565">
    <property type="entry name" value="Chaperone J-domain"/>
    <property type="match status" value="1"/>
</dbReference>
<dbReference type="SUPFAM" id="SSF49493">
    <property type="entry name" value="HSP40/DnaJ peptide-binding domain"/>
    <property type="match status" value="2"/>
</dbReference>
<dbReference type="PANTHER" id="PTHR24078">
    <property type="entry name" value="DNAJ HOMOLOG SUBFAMILY C MEMBER"/>
    <property type="match status" value="1"/>
</dbReference>
<dbReference type="GO" id="GO:0051087">
    <property type="term" value="F:protein-folding chaperone binding"/>
    <property type="evidence" value="ECO:0007669"/>
    <property type="project" value="TreeGrafter"/>
</dbReference>
<dbReference type="Gene3D" id="2.60.260.20">
    <property type="entry name" value="Urease metallochaperone UreE, N-terminal domain"/>
    <property type="match status" value="2"/>
</dbReference>
<feature type="domain" description="J" evidence="2">
    <location>
        <begin position="4"/>
        <end position="90"/>
    </location>
</feature>
<accession>A0A336MT86</accession>
<dbReference type="Pfam" id="PF00226">
    <property type="entry name" value="DnaJ"/>
    <property type="match status" value="1"/>
</dbReference>
<dbReference type="InterPro" id="IPR002939">
    <property type="entry name" value="DnaJ_C"/>
</dbReference>
<dbReference type="InterPro" id="IPR008971">
    <property type="entry name" value="HSP40/DnaJ_pept-bd"/>
</dbReference>
<dbReference type="PROSITE" id="PS50076">
    <property type="entry name" value="DNAJ_2"/>
    <property type="match status" value="1"/>
</dbReference>
<name>A0A336MT86_CULSO</name>
<dbReference type="EMBL" id="UFQT01001846">
    <property type="protein sequence ID" value="SSX31983.1"/>
    <property type="molecule type" value="Genomic_DNA"/>
</dbReference>
<dbReference type="OMA" id="DANHIFR"/>
<dbReference type="Gene3D" id="1.10.287.110">
    <property type="entry name" value="DnaJ domain"/>
    <property type="match status" value="1"/>
</dbReference>
<dbReference type="FunFam" id="2.60.260.20:FF:000006">
    <property type="entry name" value="DnaJ subfamily B member 13"/>
    <property type="match status" value="1"/>
</dbReference>
<reference evidence="3" key="1">
    <citation type="submission" date="2018-07" db="EMBL/GenBank/DDBJ databases">
        <authorList>
            <person name="Quirk P.G."/>
            <person name="Krulwich T.A."/>
        </authorList>
    </citation>
    <scope>NUCLEOTIDE SEQUENCE</scope>
</reference>
<dbReference type="PANTHER" id="PTHR24078:SF519">
    <property type="entry name" value="DNAJ HOMOLOG SUBFAMILY B MEMBER 13"/>
    <property type="match status" value="1"/>
</dbReference>
<dbReference type="InterPro" id="IPR036869">
    <property type="entry name" value="J_dom_sf"/>
</dbReference>
<evidence type="ECO:0000259" key="2">
    <source>
        <dbReference type="PROSITE" id="PS50076"/>
    </source>
</evidence>
<dbReference type="Pfam" id="PF01556">
    <property type="entry name" value="DnaJ_C"/>
    <property type="match status" value="1"/>
</dbReference>
<evidence type="ECO:0000256" key="1">
    <source>
        <dbReference type="ARBA" id="ARBA00023186"/>
    </source>
</evidence>
<protein>
    <submittedName>
        <fullName evidence="3">CSON004289 protein</fullName>
    </submittedName>
</protein>
<sequence length="336" mass="38769">MGLDYYAILDVPRDATTLEIKLAYRKWAPMCHPLRKNIVCDIESEFPELCATNENRPCSGLNDSSYWKYLHEAYDVLTNPLSREVYNLYGEEGLKKGVPTNWGFFHPYAFHGDCQKIYREFFASYSPFADLIDAVTNPPPLTLNSDGKLIKKVKNKDIEEVLDITLEEVYKGDNKKIKIMRHEFIDDAKTKTEIREKWLKVPIKRGIESGTVIRFPNEGDRSPTHFPGDVVITVNVKSHEKFKRDKENLHMTHKISLKEALCDFSLKVHTLDDRILRIKVTDTISPTYNTIIEGEGLPVTDCPTKFGNLIVNYEIEFPNYIPKAIKTQFAELFDKL</sequence>
<dbReference type="GO" id="GO:0005829">
    <property type="term" value="C:cytosol"/>
    <property type="evidence" value="ECO:0007669"/>
    <property type="project" value="TreeGrafter"/>
</dbReference>
<keyword evidence="1" id="KW-0143">Chaperone</keyword>
<evidence type="ECO:0000313" key="3">
    <source>
        <dbReference type="EMBL" id="SSX31983.1"/>
    </source>
</evidence>
<proteinExistence type="predicted"/>
<dbReference type="SMART" id="SM00271">
    <property type="entry name" value="DnaJ"/>
    <property type="match status" value="1"/>
</dbReference>
<dbReference type="CDD" id="cd06257">
    <property type="entry name" value="DnaJ"/>
    <property type="match status" value="1"/>
</dbReference>
<dbReference type="InterPro" id="IPR001623">
    <property type="entry name" value="DnaJ_domain"/>
</dbReference>
<dbReference type="GO" id="GO:0051082">
    <property type="term" value="F:unfolded protein binding"/>
    <property type="evidence" value="ECO:0007669"/>
    <property type="project" value="InterPro"/>
</dbReference>
<dbReference type="GO" id="GO:0006457">
    <property type="term" value="P:protein folding"/>
    <property type="evidence" value="ECO:0007669"/>
    <property type="project" value="InterPro"/>
</dbReference>
<dbReference type="AlphaFoldDB" id="A0A336MT86"/>
<dbReference type="InterPro" id="IPR051339">
    <property type="entry name" value="DnaJ_subfamily_B"/>
</dbReference>
<dbReference type="VEuPathDB" id="VectorBase:CSON004289"/>
<dbReference type="CDD" id="cd10747">
    <property type="entry name" value="DnaJ_C"/>
    <property type="match status" value="1"/>
</dbReference>
<organism evidence="3">
    <name type="scientific">Culicoides sonorensis</name>
    <name type="common">Biting midge</name>
    <dbReference type="NCBI Taxonomy" id="179676"/>
    <lineage>
        <taxon>Eukaryota</taxon>
        <taxon>Metazoa</taxon>
        <taxon>Ecdysozoa</taxon>
        <taxon>Arthropoda</taxon>
        <taxon>Hexapoda</taxon>
        <taxon>Insecta</taxon>
        <taxon>Pterygota</taxon>
        <taxon>Neoptera</taxon>
        <taxon>Endopterygota</taxon>
        <taxon>Diptera</taxon>
        <taxon>Nematocera</taxon>
        <taxon>Chironomoidea</taxon>
        <taxon>Ceratopogonidae</taxon>
        <taxon>Ceratopogoninae</taxon>
        <taxon>Culicoides</taxon>
        <taxon>Monoculicoides</taxon>
    </lineage>
</organism>
<gene>
    <name evidence="3" type="primary">CSON004289</name>
</gene>